<evidence type="ECO:0000313" key="12">
    <source>
        <dbReference type="Proteomes" id="UP000807504"/>
    </source>
</evidence>
<feature type="transmembrane region" description="Helical" evidence="8">
    <location>
        <begin position="43"/>
        <end position="64"/>
    </location>
</feature>
<gene>
    <name evidence="11" type="ORF">HNY73_015027</name>
</gene>
<dbReference type="GO" id="GO:0005886">
    <property type="term" value="C:plasma membrane"/>
    <property type="evidence" value="ECO:0007669"/>
    <property type="project" value="TreeGrafter"/>
</dbReference>
<dbReference type="Pfam" id="PF01431">
    <property type="entry name" value="Peptidase_M13"/>
    <property type="match status" value="1"/>
</dbReference>
<keyword evidence="3" id="KW-0645">Protease</keyword>
<organism evidence="11 12">
    <name type="scientific">Argiope bruennichi</name>
    <name type="common">Wasp spider</name>
    <name type="synonym">Aranea bruennichi</name>
    <dbReference type="NCBI Taxonomy" id="94029"/>
    <lineage>
        <taxon>Eukaryota</taxon>
        <taxon>Metazoa</taxon>
        <taxon>Ecdysozoa</taxon>
        <taxon>Arthropoda</taxon>
        <taxon>Chelicerata</taxon>
        <taxon>Arachnida</taxon>
        <taxon>Araneae</taxon>
        <taxon>Araneomorphae</taxon>
        <taxon>Entelegynae</taxon>
        <taxon>Araneoidea</taxon>
        <taxon>Araneidae</taxon>
        <taxon>Argiope</taxon>
    </lineage>
</organism>
<evidence type="ECO:0000256" key="5">
    <source>
        <dbReference type="ARBA" id="ARBA00022801"/>
    </source>
</evidence>
<reference evidence="11" key="1">
    <citation type="journal article" date="2020" name="bioRxiv">
        <title>Chromosome-level reference genome of the European wasp spider Argiope bruennichi: a resource for studies on range expansion and evolutionary adaptation.</title>
        <authorList>
            <person name="Sheffer M.M."/>
            <person name="Hoppe A."/>
            <person name="Krehenwinkel H."/>
            <person name="Uhl G."/>
            <person name="Kuss A.W."/>
            <person name="Jensen L."/>
            <person name="Jensen C."/>
            <person name="Gillespie R.G."/>
            <person name="Hoff K.J."/>
            <person name="Prost S."/>
        </authorList>
    </citation>
    <scope>NUCLEOTIDE SEQUENCE</scope>
</reference>
<comment type="cofactor">
    <cofactor evidence="1">
        <name>Zn(2+)</name>
        <dbReference type="ChEBI" id="CHEBI:29105"/>
    </cofactor>
</comment>
<comment type="caution">
    <text evidence="11">The sequence shown here is derived from an EMBL/GenBank/DDBJ whole genome shotgun (WGS) entry which is preliminary data.</text>
</comment>
<keyword evidence="8" id="KW-0812">Transmembrane</keyword>
<dbReference type="Proteomes" id="UP000807504">
    <property type="component" value="Unassembled WGS sequence"/>
</dbReference>
<dbReference type="Pfam" id="PF05649">
    <property type="entry name" value="Peptidase_M13_N"/>
    <property type="match status" value="1"/>
</dbReference>
<evidence type="ECO:0000259" key="9">
    <source>
        <dbReference type="Pfam" id="PF01431"/>
    </source>
</evidence>
<sequence length="751" mass="86990">MIMHRTEGAFVQNVIDHGSQNRQSQDDQPVRPLCDRYIWGYPLWKLLVGIATLDIILIVIIVSLKYGKHSSKNLKTSFAPYIPLVDSLNTSVDPCTNFYNFTCGRWSNNELVPKDNDGRISTFTILQNYVNAKKKSILENAKVNKKHPRVVNDAITFYKMCLSINDTDPVNDIEFLLNYFDQLMNGWPVWNLKMWDDRDFDWFKVSAFLAKTLHIDTVVTVGISIDDNDSSRKMIYIKSPTYAEYYTLDSVFSFNMMFAMLSVKHSSIDVTNAADTIVGMQETEKKWVGHFLPTPSPNETNRTTMSIKELKEHIPDFDWLSFIQLIMNDTLNEIGEHVSDGDQVVVENLEVLKKSISGIHNDTFSNLQLANLFGWFVMQKIWYFIPGLLWQYIIISQYSAEDFKEVEKSKCFDVVYKWYECSIDYLYVKNSSHAGVSDGEVIVHYIKKAFKDLLENSDWMDESTKTAALDKLSSMQSIIGFPSYLQNKAEYSEMYKGFPKLTSSLLESYFKISSYYTSELVKDLKVQRRKKFYISARSITHVSAYYDMQRNVFTLPLSIYNPPFYHYDGPWCLNFGAIGAIIGHEIMHGFDNLGCQRGPKGNLRSWWSNSTSVEYKQRSNCFAVQYAAHRHSLNNYFKQVANTIDEDIADNEGLKIAYLAYKQWEKDNGPEKSTFKNYTSEQMFFLSFGSVWCTKENPEHEQHQFDTRHSAPFLRVNLVVSNSKSFPFVFNCSSHTLMNPERKCSIWLIIQ</sequence>
<dbReference type="CDD" id="cd08662">
    <property type="entry name" value="M13"/>
    <property type="match status" value="1"/>
</dbReference>
<dbReference type="GO" id="GO:0004222">
    <property type="term" value="F:metalloendopeptidase activity"/>
    <property type="evidence" value="ECO:0007669"/>
    <property type="project" value="InterPro"/>
</dbReference>
<evidence type="ECO:0000256" key="1">
    <source>
        <dbReference type="ARBA" id="ARBA00001947"/>
    </source>
</evidence>
<dbReference type="InterPro" id="IPR018497">
    <property type="entry name" value="Peptidase_M13_C"/>
</dbReference>
<dbReference type="InterPro" id="IPR008753">
    <property type="entry name" value="Peptidase_M13_N"/>
</dbReference>
<feature type="domain" description="Peptidase M13 N-terminal" evidence="10">
    <location>
        <begin position="94"/>
        <end position="482"/>
    </location>
</feature>
<name>A0A8T0EQV4_ARGBR</name>
<evidence type="ECO:0000256" key="8">
    <source>
        <dbReference type="SAM" id="Phobius"/>
    </source>
</evidence>
<dbReference type="Gene3D" id="3.40.390.10">
    <property type="entry name" value="Collagenase (Catalytic Domain)"/>
    <property type="match status" value="1"/>
</dbReference>
<evidence type="ECO:0000259" key="10">
    <source>
        <dbReference type="Pfam" id="PF05649"/>
    </source>
</evidence>
<keyword evidence="12" id="KW-1185">Reference proteome</keyword>
<evidence type="ECO:0000256" key="6">
    <source>
        <dbReference type="ARBA" id="ARBA00022833"/>
    </source>
</evidence>
<dbReference type="EMBL" id="JABXBU010002072">
    <property type="protein sequence ID" value="KAF8778292.1"/>
    <property type="molecule type" value="Genomic_DNA"/>
</dbReference>
<keyword evidence="8" id="KW-0472">Membrane</keyword>
<dbReference type="PANTHER" id="PTHR11733:SF237">
    <property type="entry name" value="NEPRILYSIN-LIKE 4"/>
    <property type="match status" value="1"/>
</dbReference>
<evidence type="ECO:0000256" key="3">
    <source>
        <dbReference type="ARBA" id="ARBA00022670"/>
    </source>
</evidence>
<keyword evidence="5" id="KW-0378">Hydrolase</keyword>
<evidence type="ECO:0000256" key="4">
    <source>
        <dbReference type="ARBA" id="ARBA00022723"/>
    </source>
</evidence>
<keyword evidence="6" id="KW-0862">Zinc</keyword>
<dbReference type="PANTHER" id="PTHR11733">
    <property type="entry name" value="ZINC METALLOPROTEASE FAMILY M13 NEPRILYSIN-RELATED"/>
    <property type="match status" value="1"/>
</dbReference>
<evidence type="ECO:0000256" key="7">
    <source>
        <dbReference type="ARBA" id="ARBA00023049"/>
    </source>
</evidence>
<reference evidence="11" key="2">
    <citation type="submission" date="2020-06" db="EMBL/GenBank/DDBJ databases">
        <authorList>
            <person name="Sheffer M."/>
        </authorList>
    </citation>
    <scope>NUCLEOTIDE SEQUENCE</scope>
</reference>
<keyword evidence="7" id="KW-0482">Metalloprotease</keyword>
<dbReference type="InterPro" id="IPR000718">
    <property type="entry name" value="Peptidase_M13"/>
</dbReference>
<comment type="similarity">
    <text evidence="2">Belongs to the peptidase M13 family.</text>
</comment>
<evidence type="ECO:0000256" key="2">
    <source>
        <dbReference type="ARBA" id="ARBA00007357"/>
    </source>
</evidence>
<dbReference type="AlphaFoldDB" id="A0A8T0EQV4"/>
<accession>A0A8T0EQV4</accession>
<dbReference type="PRINTS" id="PR00786">
    <property type="entry name" value="NEPRILYSIN"/>
</dbReference>
<proteinExistence type="inferred from homology"/>
<dbReference type="InterPro" id="IPR024079">
    <property type="entry name" value="MetalloPept_cat_dom_sf"/>
</dbReference>
<feature type="domain" description="Peptidase M13 C-terminal" evidence="9">
    <location>
        <begin position="544"/>
        <end position="746"/>
    </location>
</feature>
<dbReference type="PROSITE" id="PS51885">
    <property type="entry name" value="NEPRILYSIN"/>
    <property type="match status" value="1"/>
</dbReference>
<keyword evidence="4" id="KW-0479">Metal-binding</keyword>
<dbReference type="InterPro" id="IPR042089">
    <property type="entry name" value="Peptidase_M13_dom_2"/>
</dbReference>
<keyword evidence="8" id="KW-1133">Transmembrane helix</keyword>
<protein>
    <submittedName>
        <fullName evidence="11">Neprilysin-1 like protein</fullName>
    </submittedName>
</protein>
<dbReference type="GO" id="GO:0046872">
    <property type="term" value="F:metal ion binding"/>
    <property type="evidence" value="ECO:0007669"/>
    <property type="project" value="UniProtKB-KW"/>
</dbReference>
<dbReference type="SUPFAM" id="SSF55486">
    <property type="entry name" value="Metalloproteases ('zincins'), catalytic domain"/>
    <property type="match status" value="1"/>
</dbReference>
<dbReference type="GO" id="GO:0016485">
    <property type="term" value="P:protein processing"/>
    <property type="evidence" value="ECO:0007669"/>
    <property type="project" value="TreeGrafter"/>
</dbReference>
<dbReference type="Gene3D" id="1.10.1380.10">
    <property type="entry name" value="Neutral endopeptidase , domain2"/>
    <property type="match status" value="1"/>
</dbReference>
<evidence type="ECO:0000313" key="11">
    <source>
        <dbReference type="EMBL" id="KAF8778292.1"/>
    </source>
</evidence>